<proteinExistence type="predicted"/>
<feature type="transmembrane region" description="Helical" evidence="2">
    <location>
        <begin position="395"/>
        <end position="414"/>
    </location>
</feature>
<feature type="transmembrane region" description="Helical" evidence="2">
    <location>
        <begin position="269"/>
        <end position="290"/>
    </location>
</feature>
<feature type="transmembrane region" description="Helical" evidence="2">
    <location>
        <begin position="645"/>
        <end position="666"/>
    </location>
</feature>
<keyword evidence="4" id="KW-1185">Reference proteome</keyword>
<organism evidence="3 4">
    <name type="scientific">Phytophthora sojae (strain P6497)</name>
    <name type="common">Soybean stem and root rot agent</name>
    <name type="synonym">Phytophthora megasperma f. sp. glycines</name>
    <dbReference type="NCBI Taxonomy" id="1094619"/>
    <lineage>
        <taxon>Eukaryota</taxon>
        <taxon>Sar</taxon>
        <taxon>Stramenopiles</taxon>
        <taxon>Oomycota</taxon>
        <taxon>Peronosporomycetes</taxon>
        <taxon>Peronosporales</taxon>
        <taxon>Peronosporaceae</taxon>
        <taxon>Phytophthora</taxon>
    </lineage>
</organism>
<sequence length="670" mass="74752">MASTAHDPGDKRAFDISILWRSRSTCKGRVPQQCGCGEHYRRNEGKRTTGTACSQLHESMDEPHTLVRSPRAVTALRREAWGRPTTVASPTETFTSGSSDDDANPTTVGPRVAQVPAVTSVAPHHHTRRRRSTGDAQTVAYMEIQNVAELIQKNLFRAQTWIDALQVMRLVVVNCIPSIFCAWITVVFYAVGPLWSPFIPVWSSSMWSAPVFTTSMASAEFDAVVGFYFVLIACLAHLVTKSFTVGNRLFTFSAGIWSLDPNAPGFSRLLARNVISTSVPLAMAVSSGAYFMELLRFYRVDYRKYGRIDVYVLCATSYAYVMYAEVHLRLKLIRTVRRSLVFLPRASVTPAPLSVIGPAMAKPTVDFSIAHSKNVGPRRIVKLGELMFQLLRAQALPVATFHIAFLFLHTVAALSLHERWQAILLAGASQALKLALQEAAKRLQLNRTQQRHSARMVHTVMTVPTICIDTPIRLVFMQKGVNSSSIISSSLALVLFDVLFRVTKMFYLRYTLSSRLANSRIIKRLLHRVNSRLEARDAIRARAEYSRFLDWKNYRLRLHAAEIYADMHGKYISIGLAVAMLYTLRSHPRYDLGYMSSATDTQLLAANVQLATGLTADLIACAFEGIQEVPMFASLVDEGAPLLRYLRLLMSVLTAVNVGVIALFAMRPQI</sequence>
<keyword evidence="2" id="KW-0472">Membrane</keyword>
<protein>
    <submittedName>
        <fullName evidence="3">Uncharacterized protein</fullName>
    </submittedName>
</protein>
<evidence type="ECO:0000313" key="4">
    <source>
        <dbReference type="Proteomes" id="UP000002640"/>
    </source>
</evidence>
<dbReference type="RefSeq" id="XP_009531552.1">
    <property type="nucleotide sequence ID" value="XM_009533257.1"/>
</dbReference>
<dbReference type="EMBL" id="JH159156">
    <property type="protein sequence ID" value="EGZ14123.1"/>
    <property type="molecule type" value="Genomic_DNA"/>
</dbReference>
<evidence type="ECO:0000256" key="1">
    <source>
        <dbReference type="SAM" id="MobiDB-lite"/>
    </source>
</evidence>
<dbReference type="AlphaFoldDB" id="G4ZRH0"/>
<evidence type="ECO:0000256" key="2">
    <source>
        <dbReference type="SAM" id="Phobius"/>
    </source>
</evidence>
<reference evidence="3 4" key="1">
    <citation type="journal article" date="2006" name="Science">
        <title>Phytophthora genome sequences uncover evolutionary origins and mechanisms of pathogenesis.</title>
        <authorList>
            <person name="Tyler B.M."/>
            <person name="Tripathy S."/>
            <person name="Zhang X."/>
            <person name="Dehal P."/>
            <person name="Jiang R.H."/>
            <person name="Aerts A."/>
            <person name="Arredondo F.D."/>
            <person name="Baxter L."/>
            <person name="Bensasson D."/>
            <person name="Beynon J.L."/>
            <person name="Chapman J."/>
            <person name="Damasceno C.M."/>
            <person name="Dorrance A.E."/>
            <person name="Dou D."/>
            <person name="Dickerman A.W."/>
            <person name="Dubchak I.L."/>
            <person name="Garbelotto M."/>
            <person name="Gijzen M."/>
            <person name="Gordon S.G."/>
            <person name="Govers F."/>
            <person name="Grunwald N.J."/>
            <person name="Huang W."/>
            <person name="Ivors K.L."/>
            <person name="Jones R.W."/>
            <person name="Kamoun S."/>
            <person name="Krampis K."/>
            <person name="Lamour K.H."/>
            <person name="Lee M.K."/>
            <person name="McDonald W.H."/>
            <person name="Medina M."/>
            <person name="Meijer H.J."/>
            <person name="Nordberg E.K."/>
            <person name="Maclean D.J."/>
            <person name="Ospina-Giraldo M.D."/>
            <person name="Morris P.F."/>
            <person name="Phuntumart V."/>
            <person name="Putnam N.H."/>
            <person name="Rash S."/>
            <person name="Rose J.K."/>
            <person name="Sakihama Y."/>
            <person name="Salamov A.A."/>
            <person name="Savidor A."/>
            <person name="Scheuring C.F."/>
            <person name="Smith B.M."/>
            <person name="Sobral B.W."/>
            <person name="Terry A."/>
            <person name="Torto-Alalibo T.A."/>
            <person name="Win J."/>
            <person name="Xu Z."/>
            <person name="Zhang H."/>
            <person name="Grigoriev I.V."/>
            <person name="Rokhsar D.S."/>
            <person name="Boore J.L."/>
        </authorList>
    </citation>
    <scope>NUCLEOTIDE SEQUENCE [LARGE SCALE GENOMIC DNA]</scope>
    <source>
        <strain evidence="3 4">P6497</strain>
    </source>
</reference>
<keyword evidence="2" id="KW-0812">Transmembrane</keyword>
<feature type="transmembrane region" description="Helical" evidence="2">
    <location>
        <begin position="167"/>
        <end position="191"/>
    </location>
</feature>
<dbReference type="GeneID" id="20642272"/>
<gene>
    <name evidence="3" type="ORF">PHYSODRAFT_303398</name>
</gene>
<feature type="region of interest" description="Disordered" evidence="1">
    <location>
        <begin position="83"/>
        <end position="109"/>
    </location>
</feature>
<feature type="compositionally biased region" description="Polar residues" evidence="1">
    <location>
        <begin position="86"/>
        <end position="98"/>
    </location>
</feature>
<feature type="transmembrane region" description="Helical" evidence="2">
    <location>
        <begin position="310"/>
        <end position="328"/>
    </location>
</feature>
<dbReference type="Proteomes" id="UP000002640">
    <property type="component" value="Unassembled WGS sequence"/>
</dbReference>
<keyword evidence="2" id="KW-1133">Transmembrane helix</keyword>
<dbReference type="InParanoid" id="G4ZRH0"/>
<dbReference type="OMA" id="ACAFEGI"/>
<feature type="transmembrane region" description="Helical" evidence="2">
    <location>
        <begin position="211"/>
        <end position="239"/>
    </location>
</feature>
<dbReference type="KEGG" id="psoj:PHYSODRAFT_303398"/>
<name>G4ZRH0_PHYSP</name>
<evidence type="ECO:0000313" key="3">
    <source>
        <dbReference type="EMBL" id="EGZ14123.1"/>
    </source>
</evidence>
<accession>G4ZRH0</accession>